<accession>A0A6G9Z5M6</accession>
<proteinExistence type="predicted"/>
<dbReference type="EMBL" id="CP046173">
    <property type="protein sequence ID" value="QIS20774.1"/>
    <property type="molecule type" value="Genomic_DNA"/>
</dbReference>
<dbReference type="RefSeq" id="WP_167488098.1">
    <property type="nucleotide sequence ID" value="NZ_CP046173.1"/>
</dbReference>
<keyword evidence="1" id="KW-0732">Signal</keyword>
<feature type="chain" id="PRO_5038996107" evidence="1">
    <location>
        <begin position="23"/>
        <end position="171"/>
    </location>
</feature>
<dbReference type="AlphaFoldDB" id="A0A6G9Z5M6"/>
<protein>
    <submittedName>
        <fullName evidence="3">DUF4333 domain-containing protein</fullName>
    </submittedName>
</protein>
<organism evidence="3 4">
    <name type="scientific">Nocardia terpenica</name>
    <dbReference type="NCBI Taxonomy" id="455432"/>
    <lineage>
        <taxon>Bacteria</taxon>
        <taxon>Bacillati</taxon>
        <taxon>Actinomycetota</taxon>
        <taxon>Actinomycetes</taxon>
        <taxon>Mycobacteriales</taxon>
        <taxon>Nocardiaceae</taxon>
        <taxon>Nocardia</taxon>
    </lineage>
</organism>
<reference evidence="3 4" key="1">
    <citation type="journal article" date="2019" name="ACS Chem. Biol.">
        <title>Identification and Mobilization of a Cryptic Antibiotic Biosynthesis Gene Locus from a Human-Pathogenic Nocardia Isolate.</title>
        <authorList>
            <person name="Herisse M."/>
            <person name="Ishida K."/>
            <person name="Porter J.L."/>
            <person name="Howden B."/>
            <person name="Hertweck C."/>
            <person name="Stinear T.P."/>
            <person name="Pidot S.J."/>
        </authorList>
    </citation>
    <scope>NUCLEOTIDE SEQUENCE [LARGE SCALE GENOMIC DNA]</scope>
    <source>
        <strain evidence="3 4">AUSMDU00012715</strain>
    </source>
</reference>
<dbReference type="Proteomes" id="UP000500953">
    <property type="component" value="Chromosome"/>
</dbReference>
<dbReference type="Pfam" id="PF14230">
    <property type="entry name" value="DUF4333"/>
    <property type="match status" value="1"/>
</dbReference>
<evidence type="ECO:0000259" key="2">
    <source>
        <dbReference type="Pfam" id="PF14230"/>
    </source>
</evidence>
<gene>
    <name evidence="3" type="ORF">F6W96_23125</name>
</gene>
<evidence type="ECO:0000256" key="1">
    <source>
        <dbReference type="SAM" id="SignalP"/>
    </source>
</evidence>
<name>A0A6G9Z5M6_9NOCA</name>
<feature type="signal peptide" evidence="1">
    <location>
        <begin position="1"/>
        <end position="22"/>
    </location>
</feature>
<feature type="domain" description="DUF4333" evidence="2">
    <location>
        <begin position="12"/>
        <end position="83"/>
    </location>
</feature>
<evidence type="ECO:0000313" key="4">
    <source>
        <dbReference type="Proteomes" id="UP000500953"/>
    </source>
</evidence>
<dbReference type="InterPro" id="IPR025637">
    <property type="entry name" value="DUF4333"/>
</dbReference>
<sequence length="171" mass="17574">MRRLLLLPVLIAAACSSGSGHGGVDDKDTRAAIADLFQKNAAEAPANSSCTGSLEWKVGATEKCTVSDSAGKAWPVTAKVAKITGDKADVEAGFDDRVVGVDDAKANITTMYRQIADNDVASVDCKGLQPLAANSSRTCTVTEVGGKTVGVTYVVSAVRGDGYSYEVNLGG</sequence>
<evidence type="ECO:0000313" key="3">
    <source>
        <dbReference type="EMBL" id="QIS20774.1"/>
    </source>
</evidence>
<dbReference type="PROSITE" id="PS51257">
    <property type="entry name" value="PROKAR_LIPOPROTEIN"/>
    <property type="match status" value="1"/>
</dbReference>